<name>A0A7W3WR28_9ACTN</name>
<accession>A0A7W3WR28</accession>
<dbReference type="Proteomes" id="UP000525686">
    <property type="component" value="Unassembled WGS sequence"/>
</dbReference>
<organism evidence="2 3">
    <name type="scientific">Streptomyces alkaliterrae</name>
    <dbReference type="NCBI Taxonomy" id="2213162"/>
    <lineage>
        <taxon>Bacteria</taxon>
        <taxon>Bacillati</taxon>
        <taxon>Actinomycetota</taxon>
        <taxon>Actinomycetes</taxon>
        <taxon>Kitasatosporales</taxon>
        <taxon>Streptomycetaceae</taxon>
        <taxon>Streptomyces</taxon>
    </lineage>
</organism>
<evidence type="ECO:0000256" key="1">
    <source>
        <dbReference type="SAM" id="MobiDB-lite"/>
    </source>
</evidence>
<gene>
    <name evidence="2" type="ORF">H3146_26750</name>
</gene>
<feature type="non-terminal residue" evidence="2">
    <location>
        <position position="46"/>
    </location>
</feature>
<proteinExistence type="predicted"/>
<feature type="region of interest" description="Disordered" evidence="1">
    <location>
        <begin position="1"/>
        <end position="46"/>
    </location>
</feature>
<feature type="compositionally biased region" description="Acidic residues" evidence="1">
    <location>
        <begin position="1"/>
        <end position="10"/>
    </location>
</feature>
<sequence>MAVLLGEEEQQVAGGGGEEPQPGDVALAQPGRDRVQGEQRQSGRGR</sequence>
<evidence type="ECO:0000313" key="2">
    <source>
        <dbReference type="EMBL" id="MBB1256911.1"/>
    </source>
</evidence>
<comment type="caution">
    <text evidence="2">The sequence shown here is derived from an EMBL/GenBank/DDBJ whole genome shotgun (WGS) entry which is preliminary data.</text>
</comment>
<reference evidence="3" key="1">
    <citation type="submission" date="2020-05" db="EMBL/GenBank/DDBJ databases">
        <title>Classification of alakaliphilic streptomycetes isolated from an alkaline soil next to Lonar Crater, India and a proposal for the recognition of Streptomyces alkaliterrae sp. nov.</title>
        <authorList>
            <person name="Golinska P."/>
        </authorList>
    </citation>
    <scope>NUCLEOTIDE SEQUENCE [LARGE SCALE GENOMIC DNA]</scope>
    <source>
        <strain evidence="3">OF3</strain>
    </source>
</reference>
<dbReference type="EMBL" id="JABJWZ010000505">
    <property type="protein sequence ID" value="MBB1256911.1"/>
    <property type="molecule type" value="Genomic_DNA"/>
</dbReference>
<evidence type="ECO:0000313" key="3">
    <source>
        <dbReference type="Proteomes" id="UP000525686"/>
    </source>
</evidence>
<dbReference type="AlphaFoldDB" id="A0A7W3WR28"/>
<protein>
    <submittedName>
        <fullName evidence="2">Uncharacterized protein</fullName>
    </submittedName>
</protein>